<dbReference type="Proteomes" id="UP000176998">
    <property type="component" value="Unassembled WGS sequence"/>
</dbReference>
<evidence type="ECO:0000313" key="2">
    <source>
        <dbReference type="EMBL" id="OHE98119.1"/>
    </source>
</evidence>
<feature type="region of interest" description="Disordered" evidence="1">
    <location>
        <begin position="40"/>
        <end position="88"/>
    </location>
</feature>
<dbReference type="AlphaFoldDB" id="A0A1G4B9Q4"/>
<organism evidence="2 3">
    <name type="scientific">Colletotrichum orchidophilum</name>
    <dbReference type="NCBI Taxonomy" id="1209926"/>
    <lineage>
        <taxon>Eukaryota</taxon>
        <taxon>Fungi</taxon>
        <taxon>Dikarya</taxon>
        <taxon>Ascomycota</taxon>
        <taxon>Pezizomycotina</taxon>
        <taxon>Sordariomycetes</taxon>
        <taxon>Hypocreomycetidae</taxon>
        <taxon>Glomerellales</taxon>
        <taxon>Glomerellaceae</taxon>
        <taxon>Colletotrichum</taxon>
    </lineage>
</organism>
<proteinExistence type="predicted"/>
<protein>
    <submittedName>
        <fullName evidence="2">Uncharacterized protein</fullName>
    </submittedName>
</protein>
<gene>
    <name evidence="2" type="ORF">CORC01_06633</name>
</gene>
<sequence length="88" mass="9962">MVKDLQQRLGEKLFKSFMNIIAGLTRENGPHGFQSEQKHNFLQSTSSSNNSSTAAEASLKILKSEQHRNRHHHFHPLPIQPTTPSMEA</sequence>
<name>A0A1G4B9Q4_9PEZI</name>
<comment type="caution">
    <text evidence="2">The sequence shown here is derived from an EMBL/GenBank/DDBJ whole genome shotgun (WGS) entry which is preliminary data.</text>
</comment>
<evidence type="ECO:0000313" key="3">
    <source>
        <dbReference type="Proteomes" id="UP000176998"/>
    </source>
</evidence>
<dbReference type="GeneID" id="34559782"/>
<feature type="compositionally biased region" description="Low complexity" evidence="1">
    <location>
        <begin position="44"/>
        <end position="58"/>
    </location>
</feature>
<keyword evidence="3" id="KW-1185">Reference proteome</keyword>
<dbReference type="EMBL" id="MJBS01000050">
    <property type="protein sequence ID" value="OHE98119.1"/>
    <property type="molecule type" value="Genomic_DNA"/>
</dbReference>
<dbReference type="RefSeq" id="XP_022475270.1">
    <property type="nucleotide sequence ID" value="XM_022618272.1"/>
</dbReference>
<evidence type="ECO:0000256" key="1">
    <source>
        <dbReference type="SAM" id="MobiDB-lite"/>
    </source>
</evidence>
<reference evidence="2 3" key="1">
    <citation type="submission" date="2016-09" db="EMBL/GenBank/DDBJ databases">
        <authorList>
            <person name="Capua I."/>
            <person name="De Benedictis P."/>
            <person name="Joannis T."/>
            <person name="Lombin L.H."/>
            <person name="Cattoli G."/>
        </authorList>
    </citation>
    <scope>NUCLEOTIDE SEQUENCE [LARGE SCALE GENOMIC DNA]</scope>
    <source>
        <strain evidence="2 3">IMI 309357</strain>
    </source>
</reference>
<accession>A0A1G4B9Q4</accession>